<feature type="compositionally biased region" description="Basic residues" evidence="5">
    <location>
        <begin position="850"/>
        <end position="866"/>
    </location>
</feature>
<feature type="chain" id="PRO_5044694702" evidence="6">
    <location>
        <begin position="22"/>
        <end position="866"/>
    </location>
</feature>
<dbReference type="EMBL" id="JABWAB010000001">
    <property type="protein sequence ID" value="KAF6059190.1"/>
    <property type="molecule type" value="Genomic_DNA"/>
</dbReference>
<keyword evidence="3" id="KW-1133">Transmembrane helix</keyword>
<dbReference type="PANTHER" id="PTHR15407">
    <property type="entry name" value="FUKUTIN-RELATED"/>
    <property type="match status" value="1"/>
</dbReference>
<dbReference type="Pfam" id="PF04991">
    <property type="entry name" value="LicD"/>
    <property type="match status" value="1"/>
</dbReference>
<evidence type="ECO:0000256" key="5">
    <source>
        <dbReference type="SAM" id="MobiDB-lite"/>
    </source>
</evidence>
<organism evidence="8 9">
    <name type="scientific">Candida parapsilosis</name>
    <name type="common">Yeast</name>
    <dbReference type="NCBI Taxonomy" id="5480"/>
    <lineage>
        <taxon>Eukaryota</taxon>
        <taxon>Fungi</taxon>
        <taxon>Dikarya</taxon>
        <taxon>Ascomycota</taxon>
        <taxon>Saccharomycotina</taxon>
        <taxon>Pichiomycetes</taxon>
        <taxon>Debaryomycetaceae</taxon>
        <taxon>Candida/Lodderomyces clade</taxon>
        <taxon>Candida</taxon>
    </lineage>
</organism>
<comment type="subcellular location">
    <subcellularLocation>
        <location evidence="1">Membrane</location>
        <topology evidence="1">Single-pass membrane protein</topology>
    </subcellularLocation>
</comment>
<dbReference type="GO" id="GO:0009100">
    <property type="term" value="P:glycoprotein metabolic process"/>
    <property type="evidence" value="ECO:0007669"/>
    <property type="project" value="UniProtKB-ARBA"/>
</dbReference>
<feature type="signal peptide" evidence="6">
    <location>
        <begin position="1"/>
        <end position="21"/>
    </location>
</feature>
<keyword evidence="2" id="KW-0812">Transmembrane</keyword>
<evidence type="ECO:0000313" key="8">
    <source>
        <dbReference type="EMBL" id="KAF6059190.1"/>
    </source>
</evidence>
<evidence type="ECO:0000313" key="9">
    <source>
        <dbReference type="Proteomes" id="UP000590412"/>
    </source>
</evidence>
<reference evidence="8" key="1">
    <citation type="submission" date="2020-03" db="EMBL/GenBank/DDBJ databases">
        <title>FDA dAtabase for Regulatory Grade micrObial Sequences (FDA-ARGOS): Supporting development and validation of Infectious Disease Dx tests.</title>
        <authorList>
            <person name="Campos J."/>
            <person name="Goldberg B."/>
            <person name="Tallon L."/>
            <person name="Sadzewicz L."/>
            <person name="Vavikolanu K."/>
            <person name="Mehta A."/>
            <person name="Aluvathingal J."/>
            <person name="Nadendla S."/>
            <person name="Nandy P."/>
            <person name="Geyer C."/>
            <person name="Yan Y."/>
            <person name="Sichtig H."/>
        </authorList>
    </citation>
    <scope>NUCLEOTIDE SEQUENCE [LARGE SCALE GENOMIC DNA]</scope>
    <source>
        <strain evidence="8">FDAARGOS_652</strain>
    </source>
</reference>
<dbReference type="GO" id="GO:0016020">
    <property type="term" value="C:membrane"/>
    <property type="evidence" value="ECO:0007669"/>
    <property type="project" value="UniProtKB-SubCell"/>
</dbReference>
<dbReference type="InterPro" id="IPR007074">
    <property type="entry name" value="LicD/FKTN/FKRP_NTP_transf"/>
</dbReference>
<sequence length="866" mass="99682">MRRSRAVLLLFIIFVTHILVASHIHDTPIKQYLAETVPIPHLKQLLLTAEKEQNATDFDSLVVEYMQKQSSLTGTSLSSSMEGAVDENTQHRIDVTKQVMDGTTYTTNDQFYVINIPPKEQLPAFQNYDPRYTFGLLLKHINTNLNNFDQQQQPHLTIPVFHWSDYVDMSAMEEFLFNPEKQPCQYFDSSSRNPKKNEREGLLKPETYCVNDDDIDAILKDSQAQEKYNADTIAAFQRIQRERDNSPFLTTGFHIYSVTGRNKKSARPILSRSYLYDFMQVPLTLTFLLPGEKSIQIDVNQAQEERITLKDSSVFQDGEINVKNEIVSLSNKLPKRGDQELSMEKHLTHDQFIDHSAERVSFLESQTPQLNQTDKNYLQALKTSLQEQDPTKYFHEAYIVRREANYASGSHYDWRFMNGIVNGTPRQGISINGLLKAFLRLTNQYNLNTWIAHGSLLSWYWNGLQFPWDADVDVQMPIDDLHRLTRLFNQTIVVDFGTNLQRETRFGRYFLDSSTFISHRSRGNGRNNIDARFIDLDTGLYIDITGLAVSDMPTPGRYNFLLTKTKYASFHKNDVKSIHPIEKNNYLQIYNCRNAHFAKLQEISPLRLNSVQGEIGYIPYDFETMLHVEYRAKGTSSTLFADHVYLPKLRIWVPKIVVLKYVTNGGLNNGEGRLQRISEGDTDMIIVTLSDGEYIDFLYDNEPVLRNFIATHEITLVHTIELRKLVKSKTSLKMFLKENAGKYGFGRDSDAEANNGGGGGLAVLLDASPSGIDKRRASLQLDYFVDKVRNTDGGYDYNAELMKLNDRIKLYSAALKNRREPGVIDKLKNEFLSSKKEEKVNKRVNDKESKKNKKSKKKKKQRKLMD</sequence>
<evidence type="ECO:0000256" key="1">
    <source>
        <dbReference type="ARBA" id="ARBA00004167"/>
    </source>
</evidence>
<proteinExistence type="predicted"/>
<keyword evidence="4" id="KW-0472">Membrane</keyword>
<dbReference type="PANTHER" id="PTHR15407:SF28">
    <property type="entry name" value="RIBITOL-5-PHOSPHATE TRANSFERASE FKTN"/>
    <property type="match status" value="1"/>
</dbReference>
<evidence type="ECO:0000259" key="7">
    <source>
        <dbReference type="Pfam" id="PF04991"/>
    </source>
</evidence>
<evidence type="ECO:0000256" key="2">
    <source>
        <dbReference type="ARBA" id="ARBA00022692"/>
    </source>
</evidence>
<evidence type="ECO:0000256" key="3">
    <source>
        <dbReference type="ARBA" id="ARBA00022989"/>
    </source>
</evidence>
<keyword evidence="6" id="KW-0732">Signal</keyword>
<evidence type="ECO:0000256" key="6">
    <source>
        <dbReference type="SAM" id="SignalP"/>
    </source>
</evidence>
<feature type="compositionally biased region" description="Basic and acidic residues" evidence="5">
    <location>
        <begin position="835"/>
        <end position="849"/>
    </location>
</feature>
<dbReference type="InterPro" id="IPR009644">
    <property type="entry name" value="FKTN/MNN4/W02B3.4-1"/>
</dbReference>
<gene>
    <name evidence="8" type="ORF">FOB60_000772</name>
</gene>
<feature type="domain" description="LicD/FKTN/FKRP nucleotidyltransferase" evidence="7">
    <location>
        <begin position="442"/>
        <end position="559"/>
    </location>
</feature>
<protein>
    <submittedName>
        <fullName evidence="8">LicD family protein</fullName>
    </submittedName>
</protein>
<feature type="region of interest" description="Disordered" evidence="5">
    <location>
        <begin position="835"/>
        <end position="866"/>
    </location>
</feature>
<comment type="caution">
    <text evidence="8">The sequence shown here is derived from an EMBL/GenBank/DDBJ whole genome shotgun (WGS) entry which is preliminary data.</text>
</comment>
<evidence type="ECO:0000256" key="4">
    <source>
        <dbReference type="ARBA" id="ARBA00023136"/>
    </source>
</evidence>
<dbReference type="AlphaFoldDB" id="A0A8X7TCW9"/>
<name>A0A8X7TCW9_CANPA</name>
<dbReference type="Proteomes" id="UP000590412">
    <property type="component" value="Unassembled WGS sequence"/>
</dbReference>
<accession>A0A8X7TCW9</accession>